<organism evidence="2 3">
    <name type="scientific">Thelephora terrestris</name>
    <dbReference type="NCBI Taxonomy" id="56493"/>
    <lineage>
        <taxon>Eukaryota</taxon>
        <taxon>Fungi</taxon>
        <taxon>Dikarya</taxon>
        <taxon>Basidiomycota</taxon>
        <taxon>Agaricomycotina</taxon>
        <taxon>Agaricomycetes</taxon>
        <taxon>Thelephorales</taxon>
        <taxon>Thelephoraceae</taxon>
        <taxon>Thelephora</taxon>
    </lineage>
</organism>
<sequence length="304" mass="33516">MDRSSSETLSSTSSSSHSNRHRRSTYSKKRSTGTHVFPYAPQSVPNPWVAASNAEPLKCLESRLLPCDSRSPSAIYYSSAAYTFLPPVLHAGWAINEDELLRWCAIEGFDRTAYDIDDHQVFDYRSTVASALSYLAQRSGLSSFHDPYRGSSPPSHGSDGSDGVDIVPYIQSTCNQKAPIIIALVSNYNMEGVKRLGFIKNKIYAFGKLLHREGLLLDVDGGAYADTSRSKSSSASFDSPRWYLDHKEWQWVPVPREGLGLSNNSPMVPIDVRLKVKVAVKSKASNSALRSANKAMETSKSTPK</sequence>
<feature type="compositionally biased region" description="Basic residues" evidence="1">
    <location>
        <begin position="18"/>
        <end position="32"/>
    </location>
</feature>
<gene>
    <name evidence="2" type="ORF">BJ322DRAFT_1081601</name>
</gene>
<evidence type="ECO:0000313" key="3">
    <source>
        <dbReference type="Proteomes" id="UP000736335"/>
    </source>
</evidence>
<comment type="caution">
    <text evidence="2">The sequence shown here is derived from an EMBL/GenBank/DDBJ whole genome shotgun (WGS) entry which is preliminary data.</text>
</comment>
<reference evidence="2" key="1">
    <citation type="journal article" date="2020" name="Nat. Commun.">
        <title>Large-scale genome sequencing of mycorrhizal fungi provides insights into the early evolution of symbiotic traits.</title>
        <authorList>
            <person name="Miyauchi S."/>
            <person name="Kiss E."/>
            <person name="Kuo A."/>
            <person name="Drula E."/>
            <person name="Kohler A."/>
            <person name="Sanchez-Garcia M."/>
            <person name="Morin E."/>
            <person name="Andreopoulos B."/>
            <person name="Barry K.W."/>
            <person name="Bonito G."/>
            <person name="Buee M."/>
            <person name="Carver A."/>
            <person name="Chen C."/>
            <person name="Cichocki N."/>
            <person name="Clum A."/>
            <person name="Culley D."/>
            <person name="Crous P.W."/>
            <person name="Fauchery L."/>
            <person name="Girlanda M."/>
            <person name="Hayes R.D."/>
            <person name="Keri Z."/>
            <person name="LaButti K."/>
            <person name="Lipzen A."/>
            <person name="Lombard V."/>
            <person name="Magnuson J."/>
            <person name="Maillard F."/>
            <person name="Murat C."/>
            <person name="Nolan M."/>
            <person name="Ohm R.A."/>
            <person name="Pangilinan J."/>
            <person name="Pereira M.F."/>
            <person name="Perotto S."/>
            <person name="Peter M."/>
            <person name="Pfister S."/>
            <person name="Riley R."/>
            <person name="Sitrit Y."/>
            <person name="Stielow J.B."/>
            <person name="Szollosi G."/>
            <person name="Zifcakova L."/>
            <person name="Stursova M."/>
            <person name="Spatafora J.W."/>
            <person name="Tedersoo L."/>
            <person name="Vaario L.M."/>
            <person name="Yamada A."/>
            <person name="Yan M."/>
            <person name="Wang P."/>
            <person name="Xu J."/>
            <person name="Bruns T."/>
            <person name="Baldrian P."/>
            <person name="Vilgalys R."/>
            <person name="Dunand C."/>
            <person name="Henrissat B."/>
            <person name="Grigoriev I.V."/>
            <person name="Hibbett D."/>
            <person name="Nagy L.G."/>
            <person name="Martin F.M."/>
        </authorList>
    </citation>
    <scope>NUCLEOTIDE SEQUENCE</scope>
    <source>
        <strain evidence="2">UH-Tt-Lm1</strain>
    </source>
</reference>
<protein>
    <submittedName>
        <fullName evidence="2">Uncharacterized protein</fullName>
    </submittedName>
</protein>
<accession>A0A9P6H6V8</accession>
<name>A0A9P6H6V8_9AGAM</name>
<keyword evidence="3" id="KW-1185">Reference proteome</keyword>
<reference evidence="2" key="2">
    <citation type="submission" date="2020-11" db="EMBL/GenBank/DDBJ databases">
        <authorList>
            <consortium name="DOE Joint Genome Institute"/>
            <person name="Kuo A."/>
            <person name="Miyauchi S."/>
            <person name="Kiss E."/>
            <person name="Drula E."/>
            <person name="Kohler A."/>
            <person name="Sanchez-Garcia M."/>
            <person name="Andreopoulos B."/>
            <person name="Barry K.W."/>
            <person name="Bonito G."/>
            <person name="Buee M."/>
            <person name="Carver A."/>
            <person name="Chen C."/>
            <person name="Cichocki N."/>
            <person name="Clum A."/>
            <person name="Culley D."/>
            <person name="Crous P.W."/>
            <person name="Fauchery L."/>
            <person name="Girlanda M."/>
            <person name="Hayes R."/>
            <person name="Keri Z."/>
            <person name="Labutti K."/>
            <person name="Lipzen A."/>
            <person name="Lombard V."/>
            <person name="Magnuson J."/>
            <person name="Maillard F."/>
            <person name="Morin E."/>
            <person name="Murat C."/>
            <person name="Nolan M."/>
            <person name="Ohm R."/>
            <person name="Pangilinan J."/>
            <person name="Pereira M."/>
            <person name="Perotto S."/>
            <person name="Peter M."/>
            <person name="Riley R."/>
            <person name="Sitrit Y."/>
            <person name="Stielow B."/>
            <person name="Szollosi G."/>
            <person name="Zifcakova L."/>
            <person name="Stursova M."/>
            <person name="Spatafora J.W."/>
            <person name="Tedersoo L."/>
            <person name="Vaario L.-M."/>
            <person name="Yamada A."/>
            <person name="Yan M."/>
            <person name="Wang P."/>
            <person name="Xu J."/>
            <person name="Bruns T."/>
            <person name="Baldrian P."/>
            <person name="Vilgalys R."/>
            <person name="Henrissat B."/>
            <person name="Grigoriev I.V."/>
            <person name="Hibbett D."/>
            <person name="Nagy L.G."/>
            <person name="Martin F.M."/>
        </authorList>
    </citation>
    <scope>NUCLEOTIDE SEQUENCE</scope>
    <source>
        <strain evidence="2">UH-Tt-Lm1</strain>
    </source>
</reference>
<dbReference type="Proteomes" id="UP000736335">
    <property type="component" value="Unassembled WGS sequence"/>
</dbReference>
<evidence type="ECO:0000313" key="2">
    <source>
        <dbReference type="EMBL" id="KAF9780775.1"/>
    </source>
</evidence>
<proteinExistence type="predicted"/>
<feature type="region of interest" description="Disordered" evidence="1">
    <location>
        <begin position="284"/>
        <end position="304"/>
    </location>
</feature>
<evidence type="ECO:0000256" key="1">
    <source>
        <dbReference type="SAM" id="MobiDB-lite"/>
    </source>
</evidence>
<dbReference type="OrthoDB" id="10427561at2759"/>
<dbReference type="EMBL" id="WIUZ02000015">
    <property type="protein sequence ID" value="KAF9780775.1"/>
    <property type="molecule type" value="Genomic_DNA"/>
</dbReference>
<feature type="compositionally biased region" description="Low complexity" evidence="1">
    <location>
        <begin position="1"/>
        <end position="17"/>
    </location>
</feature>
<feature type="region of interest" description="Disordered" evidence="1">
    <location>
        <begin position="1"/>
        <end position="38"/>
    </location>
</feature>
<dbReference type="AlphaFoldDB" id="A0A9P6H6V8"/>